<protein>
    <submittedName>
        <fullName evidence="8">Two-component system regulatory protein</fullName>
    </submittedName>
</protein>
<evidence type="ECO:0000256" key="5">
    <source>
        <dbReference type="PROSITE-ProRule" id="PRU00169"/>
    </source>
</evidence>
<organism evidence="8 9">
    <name type="scientific">Oleiphilus messinensis</name>
    <dbReference type="NCBI Taxonomy" id="141451"/>
    <lineage>
        <taxon>Bacteria</taxon>
        <taxon>Pseudomonadati</taxon>
        <taxon>Pseudomonadota</taxon>
        <taxon>Gammaproteobacteria</taxon>
        <taxon>Oceanospirillales</taxon>
        <taxon>Oleiphilaceae</taxon>
        <taxon>Oleiphilus</taxon>
    </lineage>
</organism>
<dbReference type="KEGG" id="ome:OLMES_1308"/>
<keyword evidence="3" id="KW-0238">DNA-binding</keyword>
<dbReference type="SMART" id="SM00421">
    <property type="entry name" value="HTH_LUXR"/>
    <property type="match status" value="1"/>
</dbReference>
<dbReference type="InterPro" id="IPR016032">
    <property type="entry name" value="Sig_transdc_resp-reg_C-effctor"/>
</dbReference>
<sequence length="211" mass="22990">MIKVVLVEDQNLVREGIKGLLALREEIQVIGEAEDGEQGLDVLRDVQPDVVLLDIRMPKKDGVQMLHAMQSEGLTIPTLVLTTFDDHDLVLACLKAGAKGYLRKDVSLDELVSAIQTLSLGQDWVQPAVTSRIEGHKAAIAYTDAQAVQSLTSIELQVLRLIAAGYSNQEIAEALSKSVGTVRNQVSFILAKLDVRDRTRAVLKAIDLGII</sequence>
<dbReference type="PANTHER" id="PTHR43214">
    <property type="entry name" value="TWO-COMPONENT RESPONSE REGULATOR"/>
    <property type="match status" value="1"/>
</dbReference>
<dbReference type="Proteomes" id="UP000196027">
    <property type="component" value="Chromosome"/>
</dbReference>
<feature type="domain" description="HTH luxR-type" evidence="6">
    <location>
        <begin position="144"/>
        <end position="209"/>
    </location>
</feature>
<evidence type="ECO:0000259" key="7">
    <source>
        <dbReference type="PROSITE" id="PS50110"/>
    </source>
</evidence>
<dbReference type="PROSITE" id="PS50110">
    <property type="entry name" value="RESPONSE_REGULATORY"/>
    <property type="match status" value="1"/>
</dbReference>
<reference evidence="8 9" key="1">
    <citation type="submission" date="2017-05" db="EMBL/GenBank/DDBJ databases">
        <title>Genomic insights into alkan degradation activity of Oleiphilus messinensis.</title>
        <authorList>
            <person name="Kozyavkin S.A."/>
            <person name="Slesarev A.I."/>
            <person name="Golyshin P.N."/>
            <person name="Korzhenkov A."/>
            <person name="Golyshina O.N."/>
            <person name="Toshchakov S.V."/>
        </authorList>
    </citation>
    <scope>NUCLEOTIDE SEQUENCE [LARGE SCALE GENOMIC DNA]</scope>
    <source>
        <strain evidence="8 9">ME102</strain>
    </source>
</reference>
<dbReference type="Pfam" id="PF00196">
    <property type="entry name" value="GerE"/>
    <property type="match status" value="1"/>
</dbReference>
<evidence type="ECO:0000256" key="1">
    <source>
        <dbReference type="ARBA" id="ARBA00022553"/>
    </source>
</evidence>
<dbReference type="AlphaFoldDB" id="A0A1Y0I4H3"/>
<dbReference type="PANTHER" id="PTHR43214:SF24">
    <property type="entry name" value="TRANSCRIPTIONAL REGULATORY PROTEIN NARL-RELATED"/>
    <property type="match status" value="1"/>
</dbReference>
<keyword evidence="9" id="KW-1185">Reference proteome</keyword>
<keyword evidence="1 5" id="KW-0597">Phosphoprotein</keyword>
<proteinExistence type="predicted"/>
<gene>
    <name evidence="8" type="ORF">OLMES_1308</name>
</gene>
<keyword evidence="2" id="KW-0805">Transcription regulation</keyword>
<evidence type="ECO:0000256" key="2">
    <source>
        <dbReference type="ARBA" id="ARBA00023015"/>
    </source>
</evidence>
<dbReference type="OrthoDB" id="7569831at2"/>
<dbReference type="SUPFAM" id="SSF46894">
    <property type="entry name" value="C-terminal effector domain of the bipartite response regulators"/>
    <property type="match status" value="1"/>
</dbReference>
<dbReference type="InterPro" id="IPR011006">
    <property type="entry name" value="CheY-like_superfamily"/>
</dbReference>
<dbReference type="RefSeq" id="WP_087460503.1">
    <property type="nucleotide sequence ID" value="NZ_CP021425.1"/>
</dbReference>
<dbReference type="GO" id="GO:0006355">
    <property type="term" value="P:regulation of DNA-templated transcription"/>
    <property type="evidence" value="ECO:0007669"/>
    <property type="project" value="InterPro"/>
</dbReference>
<dbReference type="CDD" id="cd06170">
    <property type="entry name" value="LuxR_C_like"/>
    <property type="match status" value="1"/>
</dbReference>
<dbReference type="InterPro" id="IPR001789">
    <property type="entry name" value="Sig_transdc_resp-reg_receiver"/>
</dbReference>
<dbReference type="PROSITE" id="PS50043">
    <property type="entry name" value="HTH_LUXR_2"/>
    <property type="match status" value="1"/>
</dbReference>
<dbReference type="InterPro" id="IPR000792">
    <property type="entry name" value="Tscrpt_reg_LuxR_C"/>
</dbReference>
<evidence type="ECO:0000259" key="6">
    <source>
        <dbReference type="PROSITE" id="PS50043"/>
    </source>
</evidence>
<dbReference type="InterPro" id="IPR058245">
    <property type="entry name" value="NreC/VraR/RcsB-like_REC"/>
</dbReference>
<evidence type="ECO:0000256" key="4">
    <source>
        <dbReference type="ARBA" id="ARBA00023163"/>
    </source>
</evidence>
<dbReference type="SUPFAM" id="SSF52172">
    <property type="entry name" value="CheY-like"/>
    <property type="match status" value="1"/>
</dbReference>
<accession>A0A1Y0I4H3</accession>
<dbReference type="EMBL" id="CP021425">
    <property type="protein sequence ID" value="ARU55387.1"/>
    <property type="molecule type" value="Genomic_DNA"/>
</dbReference>
<dbReference type="Pfam" id="PF00072">
    <property type="entry name" value="Response_reg"/>
    <property type="match status" value="1"/>
</dbReference>
<evidence type="ECO:0000313" key="8">
    <source>
        <dbReference type="EMBL" id="ARU55387.1"/>
    </source>
</evidence>
<dbReference type="SMART" id="SM00448">
    <property type="entry name" value="REC"/>
    <property type="match status" value="1"/>
</dbReference>
<dbReference type="GO" id="GO:0000160">
    <property type="term" value="P:phosphorelay signal transduction system"/>
    <property type="evidence" value="ECO:0007669"/>
    <property type="project" value="InterPro"/>
</dbReference>
<evidence type="ECO:0000313" key="9">
    <source>
        <dbReference type="Proteomes" id="UP000196027"/>
    </source>
</evidence>
<name>A0A1Y0I4H3_9GAMM</name>
<feature type="domain" description="Response regulatory" evidence="7">
    <location>
        <begin position="3"/>
        <end position="119"/>
    </location>
</feature>
<dbReference type="GO" id="GO:0003677">
    <property type="term" value="F:DNA binding"/>
    <property type="evidence" value="ECO:0007669"/>
    <property type="project" value="UniProtKB-KW"/>
</dbReference>
<evidence type="ECO:0000256" key="3">
    <source>
        <dbReference type="ARBA" id="ARBA00023125"/>
    </source>
</evidence>
<dbReference type="InterPro" id="IPR039420">
    <property type="entry name" value="WalR-like"/>
</dbReference>
<feature type="modified residue" description="4-aspartylphosphate" evidence="5">
    <location>
        <position position="54"/>
    </location>
</feature>
<keyword evidence="4" id="KW-0804">Transcription</keyword>
<dbReference type="Gene3D" id="3.40.50.2300">
    <property type="match status" value="1"/>
</dbReference>
<dbReference type="PRINTS" id="PR00038">
    <property type="entry name" value="HTHLUXR"/>
</dbReference>
<dbReference type="CDD" id="cd17535">
    <property type="entry name" value="REC_NarL-like"/>
    <property type="match status" value="1"/>
</dbReference>